<dbReference type="CDD" id="cd06563">
    <property type="entry name" value="GH20_chitobiase-like"/>
    <property type="match status" value="1"/>
</dbReference>
<evidence type="ECO:0000256" key="4">
    <source>
        <dbReference type="ARBA" id="ARBA00022801"/>
    </source>
</evidence>
<evidence type="ECO:0000256" key="3">
    <source>
        <dbReference type="ARBA" id="ARBA00012663"/>
    </source>
</evidence>
<gene>
    <name evidence="9" type="ORF">NXW23_09035</name>
</gene>
<dbReference type="PRINTS" id="PR00738">
    <property type="entry name" value="GLHYDRLASE20"/>
</dbReference>
<dbReference type="Pfam" id="PF02838">
    <property type="entry name" value="Glyco_hydro_20b"/>
    <property type="match status" value="1"/>
</dbReference>
<dbReference type="InterPro" id="IPR029018">
    <property type="entry name" value="Hex-like_dom2"/>
</dbReference>
<comment type="similarity">
    <text evidence="2">Belongs to the glycosyl hydrolase 20 family.</text>
</comment>
<feature type="domain" description="Beta-hexosaminidase bacterial type N-terminal" evidence="8">
    <location>
        <begin position="60"/>
        <end position="159"/>
    </location>
</feature>
<organism evidence="9 10">
    <name type="scientific">Bacteroides caccae</name>
    <dbReference type="NCBI Taxonomy" id="47678"/>
    <lineage>
        <taxon>Bacteria</taxon>
        <taxon>Pseudomonadati</taxon>
        <taxon>Bacteroidota</taxon>
        <taxon>Bacteroidia</taxon>
        <taxon>Bacteroidales</taxon>
        <taxon>Bacteroidaceae</taxon>
        <taxon>Bacteroides</taxon>
    </lineage>
</organism>
<dbReference type="PANTHER" id="PTHR22600:SF57">
    <property type="entry name" value="BETA-N-ACETYLHEXOSAMINIDASE"/>
    <property type="match status" value="1"/>
</dbReference>
<dbReference type="GO" id="GO:0030203">
    <property type="term" value="P:glycosaminoglycan metabolic process"/>
    <property type="evidence" value="ECO:0007669"/>
    <property type="project" value="TreeGrafter"/>
</dbReference>
<dbReference type="EMBL" id="CP103166">
    <property type="protein sequence ID" value="UVQ98434.1"/>
    <property type="molecule type" value="Genomic_DNA"/>
</dbReference>
<sequence>MNKCKLFPYFTYKIQINTYISYEISIPNDFLSRIICSYRLWANCISFPQSSGNAKRLPDFKKKISIYAEDTTTFYLSLFRTEVLHNASVKWTKKASKAEIRWMTDSSLPPEGYRINISPRQMVIAASDKRGFTHAVQTLRQWVTGSTGILTFACADISDSPRTPWRCFLLDSGRQYQKISTIKKYIDMVSLLKMNYFHWHLTEGLGWRIEIKQYPRLAQIGGSVGKGEEQQGFYTQKEIQEIIEYASERNITVVPEIDMPGHAEAALSAYPELGCFGQPVEVPQHGFTQNIFCAGKEEVLHFLKNILDEVCAIFPSPYIHLGGDEAPKGNWDKCPDCQKRIAAMNLKDSHDLQLWFSAQMADYLKSKGRKAIFWGDVVYHDGYPLPDNIVIQWWNYRGHKELALRNAIKHHYPVICSSNYYTYLNFPVTPWRGYTNTRTFDLKDIYQNNPSDKAINQKDPLILGMTCALWTDDGVTERMIDRRLFPRILALAEQMWYQGERLDFTRFHQNILQRKEWFEQMGFEFGPALKSEVKKGYQWD</sequence>
<dbReference type="GO" id="GO:0004563">
    <property type="term" value="F:beta-N-acetylhexosaminidase activity"/>
    <property type="evidence" value="ECO:0007669"/>
    <property type="project" value="UniProtKB-EC"/>
</dbReference>
<accession>A0AA94YBL5</accession>
<evidence type="ECO:0000256" key="1">
    <source>
        <dbReference type="ARBA" id="ARBA00001231"/>
    </source>
</evidence>
<dbReference type="InterPro" id="IPR015883">
    <property type="entry name" value="Glyco_hydro_20_cat"/>
</dbReference>
<dbReference type="Gene3D" id="3.20.20.80">
    <property type="entry name" value="Glycosidases"/>
    <property type="match status" value="1"/>
</dbReference>
<keyword evidence="4" id="KW-0378">Hydrolase</keyword>
<dbReference type="EC" id="3.2.1.52" evidence="3"/>
<keyword evidence="5" id="KW-0326">Glycosidase</keyword>
<dbReference type="SUPFAM" id="SSF55545">
    <property type="entry name" value="beta-N-acetylhexosaminidase-like domain"/>
    <property type="match status" value="1"/>
</dbReference>
<evidence type="ECO:0000256" key="2">
    <source>
        <dbReference type="ARBA" id="ARBA00006285"/>
    </source>
</evidence>
<dbReference type="Gene3D" id="3.30.379.10">
    <property type="entry name" value="Chitobiase/beta-hexosaminidase domain 2-like"/>
    <property type="match status" value="1"/>
</dbReference>
<evidence type="ECO:0000313" key="10">
    <source>
        <dbReference type="Proteomes" id="UP001060260"/>
    </source>
</evidence>
<protein>
    <recommendedName>
        <fullName evidence="3">beta-N-acetylhexosaminidase</fullName>
        <ecNumber evidence="3">3.2.1.52</ecNumber>
    </recommendedName>
</protein>
<dbReference type="Pfam" id="PF00728">
    <property type="entry name" value="Glyco_hydro_20"/>
    <property type="match status" value="1"/>
</dbReference>
<dbReference type="InterPro" id="IPR017853">
    <property type="entry name" value="GH"/>
</dbReference>
<name>A0AA94YBL5_9BACE</name>
<dbReference type="InterPro" id="IPR015882">
    <property type="entry name" value="HEX_bac_N"/>
</dbReference>
<evidence type="ECO:0000256" key="5">
    <source>
        <dbReference type="ARBA" id="ARBA00023295"/>
    </source>
</evidence>
<dbReference type="GO" id="GO:0016020">
    <property type="term" value="C:membrane"/>
    <property type="evidence" value="ECO:0007669"/>
    <property type="project" value="TreeGrafter"/>
</dbReference>
<feature type="active site" description="Proton donor" evidence="6">
    <location>
        <position position="325"/>
    </location>
</feature>
<evidence type="ECO:0000259" key="8">
    <source>
        <dbReference type="Pfam" id="PF02838"/>
    </source>
</evidence>
<evidence type="ECO:0000313" key="9">
    <source>
        <dbReference type="EMBL" id="UVQ98434.1"/>
    </source>
</evidence>
<evidence type="ECO:0000259" key="7">
    <source>
        <dbReference type="Pfam" id="PF00728"/>
    </source>
</evidence>
<dbReference type="SUPFAM" id="SSF51445">
    <property type="entry name" value="(Trans)glycosidases"/>
    <property type="match status" value="1"/>
</dbReference>
<feature type="domain" description="Glycoside hydrolase family 20 catalytic" evidence="7">
    <location>
        <begin position="164"/>
        <end position="498"/>
    </location>
</feature>
<evidence type="ECO:0000256" key="6">
    <source>
        <dbReference type="PIRSR" id="PIRSR625705-1"/>
    </source>
</evidence>
<proteinExistence type="inferred from homology"/>
<dbReference type="PANTHER" id="PTHR22600">
    <property type="entry name" value="BETA-HEXOSAMINIDASE"/>
    <property type="match status" value="1"/>
</dbReference>
<dbReference type="InterPro" id="IPR025705">
    <property type="entry name" value="Beta_hexosaminidase_sua/sub"/>
</dbReference>
<reference evidence="9" key="1">
    <citation type="submission" date="2022-08" db="EMBL/GenBank/DDBJ databases">
        <title>Genome Sequencing of Bacteroides fragilis Group Isolates with Nanopore Technology.</title>
        <authorList>
            <person name="Tisza M.J."/>
            <person name="Smith D."/>
            <person name="Dekker J.P."/>
        </authorList>
    </citation>
    <scope>NUCLEOTIDE SEQUENCE</scope>
    <source>
        <strain evidence="9">BFG-474</strain>
    </source>
</reference>
<dbReference type="Proteomes" id="UP001060260">
    <property type="component" value="Chromosome"/>
</dbReference>
<comment type="catalytic activity">
    <reaction evidence="1">
        <text>Hydrolysis of terminal non-reducing N-acetyl-D-hexosamine residues in N-acetyl-beta-D-hexosaminides.</text>
        <dbReference type="EC" id="3.2.1.52"/>
    </reaction>
</comment>
<dbReference type="GO" id="GO:0005975">
    <property type="term" value="P:carbohydrate metabolic process"/>
    <property type="evidence" value="ECO:0007669"/>
    <property type="project" value="InterPro"/>
</dbReference>
<dbReference type="AlphaFoldDB" id="A0AA94YBL5"/>